<organism evidence="2 3">
    <name type="scientific">Sulfurospirillum tamanense</name>
    <dbReference type="NCBI Taxonomy" id="2813362"/>
    <lineage>
        <taxon>Bacteria</taxon>
        <taxon>Pseudomonadati</taxon>
        <taxon>Campylobacterota</taxon>
        <taxon>Epsilonproteobacteria</taxon>
        <taxon>Campylobacterales</taxon>
        <taxon>Sulfurospirillaceae</taxon>
        <taxon>Sulfurospirillum</taxon>
    </lineage>
</organism>
<dbReference type="SMART" id="SM00450">
    <property type="entry name" value="RHOD"/>
    <property type="match status" value="1"/>
</dbReference>
<dbReference type="Proteomes" id="UP000703590">
    <property type="component" value="Unassembled WGS sequence"/>
</dbReference>
<protein>
    <submittedName>
        <fullName evidence="2">Rhodanese-like domain-containing protein</fullName>
    </submittedName>
</protein>
<sequence length="128" mass="14593">MAQTALCQEVLAKHEITPEALENLLHVRALGECDFLLVDVREALEFSQESIEGTDLLLPFTRVHLYQEELEYLKTTPFVLYCHTGGRTDYLMHVFGRMGFAQRCHLPEGIDSYKGKVVKNAPFPNPLK</sequence>
<dbReference type="Pfam" id="PF00581">
    <property type="entry name" value="Rhodanese"/>
    <property type="match status" value="1"/>
</dbReference>
<reference evidence="2" key="2">
    <citation type="submission" date="2021-02" db="EMBL/GenBank/DDBJ databases">
        <authorList>
            <person name="Merkel A.Y."/>
        </authorList>
    </citation>
    <scope>NUCLEOTIDE SEQUENCE</scope>
    <source>
        <strain evidence="2">T05b</strain>
    </source>
</reference>
<dbReference type="EMBL" id="JAFHKK010000034">
    <property type="protein sequence ID" value="MBN2965362.1"/>
    <property type="molecule type" value="Genomic_DNA"/>
</dbReference>
<proteinExistence type="predicted"/>
<dbReference type="InterPro" id="IPR001763">
    <property type="entry name" value="Rhodanese-like_dom"/>
</dbReference>
<feature type="domain" description="Rhodanese" evidence="1">
    <location>
        <begin position="31"/>
        <end position="118"/>
    </location>
</feature>
<gene>
    <name evidence="2" type="ORF">JWV37_11270</name>
</gene>
<reference evidence="2" key="1">
    <citation type="submission" date="2021-02" db="EMBL/GenBank/DDBJ databases">
        <title>Sulfurospirillum tamanensis sp. nov.</title>
        <authorList>
            <person name="Frolova A."/>
            <person name="Merkel A."/>
            <person name="Slobodkin A."/>
        </authorList>
    </citation>
    <scope>NUCLEOTIDE SEQUENCE</scope>
    <source>
        <strain evidence="2">T05b</strain>
    </source>
</reference>
<dbReference type="Gene3D" id="3.40.250.10">
    <property type="entry name" value="Rhodanese-like domain"/>
    <property type="match status" value="1"/>
</dbReference>
<accession>A0ABS2WUN8</accession>
<dbReference type="SUPFAM" id="SSF52821">
    <property type="entry name" value="Rhodanese/Cell cycle control phosphatase"/>
    <property type="match status" value="1"/>
</dbReference>
<comment type="caution">
    <text evidence="2">The sequence shown here is derived from an EMBL/GenBank/DDBJ whole genome shotgun (WGS) entry which is preliminary data.</text>
</comment>
<dbReference type="PROSITE" id="PS50206">
    <property type="entry name" value="RHODANESE_3"/>
    <property type="match status" value="1"/>
</dbReference>
<evidence type="ECO:0000313" key="3">
    <source>
        <dbReference type="Proteomes" id="UP000703590"/>
    </source>
</evidence>
<keyword evidence="3" id="KW-1185">Reference proteome</keyword>
<name>A0ABS2WUN8_9BACT</name>
<dbReference type="RefSeq" id="WP_205459923.1">
    <property type="nucleotide sequence ID" value="NZ_JAFHKK010000034.1"/>
</dbReference>
<evidence type="ECO:0000259" key="1">
    <source>
        <dbReference type="PROSITE" id="PS50206"/>
    </source>
</evidence>
<dbReference type="InterPro" id="IPR036873">
    <property type="entry name" value="Rhodanese-like_dom_sf"/>
</dbReference>
<evidence type="ECO:0000313" key="2">
    <source>
        <dbReference type="EMBL" id="MBN2965362.1"/>
    </source>
</evidence>